<protein>
    <submittedName>
        <fullName evidence="1">Uncharacterized protein</fullName>
    </submittedName>
</protein>
<reference evidence="1 2" key="1">
    <citation type="journal article" date="2023" name="ACS Omega">
        <title>Identification of the Neoaspergillic Acid Biosynthesis Gene Cluster by Establishing an In Vitro CRISPR-Ribonucleoprotein Genetic System in Aspergillus melleus.</title>
        <authorList>
            <person name="Yuan B."/>
            <person name="Grau M.F."/>
            <person name="Murata R.M."/>
            <person name="Torok T."/>
            <person name="Venkateswaran K."/>
            <person name="Stajich J.E."/>
            <person name="Wang C.C.C."/>
        </authorList>
    </citation>
    <scope>NUCLEOTIDE SEQUENCE [LARGE SCALE GENOMIC DNA]</scope>
    <source>
        <strain evidence="1 2">IMV 1140</strain>
    </source>
</reference>
<keyword evidence="2" id="KW-1185">Reference proteome</keyword>
<sequence>MAESVGKAEIDDFQIVTPNVTVQKRVSDDQETAEKGHFEHINLNQNTSAKIKNPLADLSPEEVLHDVEEFAHEYQLTDILPDLKKGALIARDPDNYESVPEMSAADLAAIDNEVTHKWRQPVALYFTIILCSIGAAVQGWDQTGSNGANLSFPDALGIPEKNNPHAERNQWLVGVVNAGPYMASAVLGCWLSDPCNKILGRRGAIFISAIFCLLTPIGSAVCQTWPQLLVTRLLLGIGMGLKASTIPVFCAENCPAIIRGGLVMSWQLWTAFGIFLGTSANLAVKDTGDISWRLQLGSAFIPAVPLLIGVYFCPESPRWYIKCGKMRQAYQSLCRLRNTRLQAARDLYYIHAQIKIEQQITGQGHYVKRFIELFTIPRVRRATLASSVVMIAQQMCGINIVAFYSSTIFQEAGASVTGALFASWGFGLVNFIFAFPAVFTIDTYGRRTLLLFTFPQMAWTLLAAGFCFYIPQESTAHIACIALFVFLFAAFYSPGEGPVPYAYSAEVFPLSHREVGMSWAVAVCLSWAAVLSITFPRMLHAMTPTGAFGFYAGLNMTALVMIFLWVPETKQRTLEELDYIFAVPTRVHIHYQVFKVLPWWIQRCIFRRKVELEPLYKFDHIATRTS</sequence>
<dbReference type="EMBL" id="JAOPJF010000096">
    <property type="protein sequence ID" value="KAK1139847.1"/>
    <property type="molecule type" value="Genomic_DNA"/>
</dbReference>
<gene>
    <name evidence="1" type="ORF">N8T08_011092</name>
</gene>
<dbReference type="Proteomes" id="UP001177260">
    <property type="component" value="Unassembled WGS sequence"/>
</dbReference>
<name>A0ACC3AQG0_9EURO</name>
<evidence type="ECO:0000313" key="1">
    <source>
        <dbReference type="EMBL" id="KAK1139847.1"/>
    </source>
</evidence>
<proteinExistence type="predicted"/>
<evidence type="ECO:0000313" key="2">
    <source>
        <dbReference type="Proteomes" id="UP001177260"/>
    </source>
</evidence>
<comment type="caution">
    <text evidence="1">The sequence shown here is derived from an EMBL/GenBank/DDBJ whole genome shotgun (WGS) entry which is preliminary data.</text>
</comment>
<organism evidence="1 2">
    <name type="scientific">Aspergillus melleus</name>
    <dbReference type="NCBI Taxonomy" id="138277"/>
    <lineage>
        <taxon>Eukaryota</taxon>
        <taxon>Fungi</taxon>
        <taxon>Dikarya</taxon>
        <taxon>Ascomycota</taxon>
        <taxon>Pezizomycotina</taxon>
        <taxon>Eurotiomycetes</taxon>
        <taxon>Eurotiomycetidae</taxon>
        <taxon>Eurotiales</taxon>
        <taxon>Aspergillaceae</taxon>
        <taxon>Aspergillus</taxon>
        <taxon>Aspergillus subgen. Circumdati</taxon>
    </lineage>
</organism>
<accession>A0ACC3AQG0</accession>